<keyword evidence="2" id="KW-1185">Reference proteome</keyword>
<dbReference type="AlphaFoldDB" id="A0A5C3Q7A0"/>
<dbReference type="EMBL" id="ML178863">
    <property type="protein sequence ID" value="TFK96280.1"/>
    <property type="molecule type" value="Genomic_DNA"/>
</dbReference>
<evidence type="ECO:0000313" key="2">
    <source>
        <dbReference type="Proteomes" id="UP000305067"/>
    </source>
</evidence>
<organism evidence="1 2">
    <name type="scientific">Pterulicium gracile</name>
    <dbReference type="NCBI Taxonomy" id="1884261"/>
    <lineage>
        <taxon>Eukaryota</taxon>
        <taxon>Fungi</taxon>
        <taxon>Dikarya</taxon>
        <taxon>Basidiomycota</taxon>
        <taxon>Agaricomycotina</taxon>
        <taxon>Agaricomycetes</taxon>
        <taxon>Agaricomycetidae</taxon>
        <taxon>Agaricales</taxon>
        <taxon>Pleurotineae</taxon>
        <taxon>Pterulaceae</taxon>
        <taxon>Pterulicium</taxon>
    </lineage>
</organism>
<reference evidence="1 2" key="1">
    <citation type="journal article" date="2019" name="Nat. Ecol. Evol.">
        <title>Megaphylogeny resolves global patterns of mushroom evolution.</title>
        <authorList>
            <person name="Varga T."/>
            <person name="Krizsan K."/>
            <person name="Foldi C."/>
            <person name="Dima B."/>
            <person name="Sanchez-Garcia M."/>
            <person name="Sanchez-Ramirez S."/>
            <person name="Szollosi G.J."/>
            <person name="Szarkandi J.G."/>
            <person name="Papp V."/>
            <person name="Albert L."/>
            <person name="Andreopoulos W."/>
            <person name="Angelini C."/>
            <person name="Antonin V."/>
            <person name="Barry K.W."/>
            <person name="Bougher N.L."/>
            <person name="Buchanan P."/>
            <person name="Buyck B."/>
            <person name="Bense V."/>
            <person name="Catcheside P."/>
            <person name="Chovatia M."/>
            <person name="Cooper J."/>
            <person name="Damon W."/>
            <person name="Desjardin D."/>
            <person name="Finy P."/>
            <person name="Geml J."/>
            <person name="Haridas S."/>
            <person name="Hughes K."/>
            <person name="Justo A."/>
            <person name="Karasinski D."/>
            <person name="Kautmanova I."/>
            <person name="Kiss B."/>
            <person name="Kocsube S."/>
            <person name="Kotiranta H."/>
            <person name="LaButti K.M."/>
            <person name="Lechner B.E."/>
            <person name="Liimatainen K."/>
            <person name="Lipzen A."/>
            <person name="Lukacs Z."/>
            <person name="Mihaltcheva S."/>
            <person name="Morgado L.N."/>
            <person name="Niskanen T."/>
            <person name="Noordeloos M.E."/>
            <person name="Ohm R.A."/>
            <person name="Ortiz-Santana B."/>
            <person name="Ovrebo C."/>
            <person name="Racz N."/>
            <person name="Riley R."/>
            <person name="Savchenko A."/>
            <person name="Shiryaev A."/>
            <person name="Soop K."/>
            <person name="Spirin V."/>
            <person name="Szebenyi C."/>
            <person name="Tomsovsky M."/>
            <person name="Tulloss R.E."/>
            <person name="Uehling J."/>
            <person name="Grigoriev I.V."/>
            <person name="Vagvolgyi C."/>
            <person name="Papp T."/>
            <person name="Martin F.M."/>
            <person name="Miettinen O."/>
            <person name="Hibbett D.S."/>
            <person name="Nagy L.G."/>
        </authorList>
    </citation>
    <scope>NUCLEOTIDE SEQUENCE [LARGE SCALE GENOMIC DNA]</scope>
    <source>
        <strain evidence="1 2">CBS 309.79</strain>
    </source>
</reference>
<name>A0A5C3Q7A0_9AGAR</name>
<protein>
    <submittedName>
        <fullName evidence="1">Uncharacterized protein</fullName>
    </submittedName>
</protein>
<sequence>MFFKENLVKLFFHAHLVLVSIQRPSRNVCARPNNFPRLGGSGRQRRYTVILRNAHCSSDRSWLVSLLGCPPNGALELLSCFKDAPCPYIQSCYAVRVEAAESKSGCEMNHEGIQHARCAVVEGREGGVAFVDKEIPTAMRVAFPLLTVANPDAKLLLVQHEMCRMENDQFVLELGVVEDTILKGPGKRPTTTIETFLTK</sequence>
<gene>
    <name evidence="1" type="ORF">BDV98DRAFT_576356</name>
</gene>
<proteinExistence type="predicted"/>
<accession>A0A5C3Q7A0</accession>
<dbReference type="Proteomes" id="UP000305067">
    <property type="component" value="Unassembled WGS sequence"/>
</dbReference>
<evidence type="ECO:0000313" key="1">
    <source>
        <dbReference type="EMBL" id="TFK96280.1"/>
    </source>
</evidence>